<sequence length="75" mass="8457">MGTKATKAKMIERAYEFAEKVIAENQCIINHTNIPEVSARAADLVELAKSFKLLLSDTHEDLIKLENYGNDDYRG</sequence>
<evidence type="ECO:0000313" key="2">
    <source>
        <dbReference type="Proteomes" id="UP000076152"/>
    </source>
</evidence>
<gene>
    <name evidence="1" type="ORF">IEC338SC_3072</name>
</gene>
<reference evidence="1 2" key="1">
    <citation type="submission" date="2016-04" db="EMBL/GenBank/DDBJ databases">
        <title>Complete genome sequencing of OXA-72 bearing Acinetobacter pittii strain IEC338SC.</title>
        <authorList>
            <person name="Brasiliense D.M."/>
            <person name="Lima K.V."/>
            <person name="Souza C.O."/>
            <person name="Dutra L.G."/>
            <person name="Mamizuka E.M."/>
            <person name="Perez-Chaparro P.J."/>
            <person name="McCulloch J.A."/>
        </authorList>
    </citation>
    <scope>NUCLEOTIDE SEQUENCE [LARGE SCALE GENOMIC DNA]</scope>
    <source>
        <strain evidence="1 2">IEC338SC</strain>
    </source>
</reference>
<dbReference type="RefSeq" id="WP_063099283.1">
    <property type="nucleotide sequence ID" value="NZ_CP015145.1"/>
</dbReference>
<dbReference type="AlphaFoldDB" id="A0AB33BMR3"/>
<name>A0AB33BMR3_ACIPI</name>
<proteinExistence type="predicted"/>
<accession>A0AB33BMR3</accession>
<dbReference type="Proteomes" id="UP000076152">
    <property type="component" value="Chromosome"/>
</dbReference>
<dbReference type="EMBL" id="CP015145">
    <property type="protein sequence ID" value="AMX20187.1"/>
    <property type="molecule type" value="Genomic_DNA"/>
</dbReference>
<protein>
    <submittedName>
        <fullName evidence="1">Uncharacterized protein</fullName>
    </submittedName>
</protein>
<evidence type="ECO:0000313" key="1">
    <source>
        <dbReference type="EMBL" id="AMX20187.1"/>
    </source>
</evidence>
<organism evidence="1 2">
    <name type="scientific">Acinetobacter pittii</name>
    <name type="common">Acinetobacter genomosp. 3</name>
    <dbReference type="NCBI Taxonomy" id="48296"/>
    <lineage>
        <taxon>Bacteria</taxon>
        <taxon>Pseudomonadati</taxon>
        <taxon>Pseudomonadota</taxon>
        <taxon>Gammaproteobacteria</taxon>
        <taxon>Moraxellales</taxon>
        <taxon>Moraxellaceae</taxon>
        <taxon>Acinetobacter</taxon>
        <taxon>Acinetobacter calcoaceticus/baumannii complex</taxon>
    </lineage>
</organism>